<gene>
    <name evidence="1" type="ORF">JOF39_000777</name>
</gene>
<comment type="caution">
    <text evidence="1">The sequence shown here is derived from an EMBL/GenBank/DDBJ whole genome shotgun (WGS) entry which is preliminary data.</text>
</comment>
<evidence type="ECO:0000313" key="1">
    <source>
        <dbReference type="EMBL" id="MBP2397696.1"/>
    </source>
</evidence>
<dbReference type="EMBL" id="JAGIOJ010000001">
    <property type="protein sequence ID" value="MBP2397696.1"/>
    <property type="molecule type" value="Genomic_DNA"/>
</dbReference>
<protein>
    <submittedName>
        <fullName evidence="1">Uncharacterized protein</fullName>
    </submittedName>
</protein>
<sequence length="41" mass="4636">MQNYFSTEHSMNPDHGTPLPVLSFSGTPAEFYLNFGMPIYP</sequence>
<evidence type="ECO:0000313" key="2">
    <source>
        <dbReference type="Proteomes" id="UP001195422"/>
    </source>
</evidence>
<name>A0ABS4XMG0_GLUPR</name>
<proteinExistence type="predicted"/>
<organism evidence="1 2">
    <name type="scientific">Glutamicibacter protophormiae</name>
    <name type="common">Brevibacterium protophormiae</name>
    <dbReference type="NCBI Taxonomy" id="37930"/>
    <lineage>
        <taxon>Bacteria</taxon>
        <taxon>Bacillati</taxon>
        <taxon>Actinomycetota</taxon>
        <taxon>Actinomycetes</taxon>
        <taxon>Micrococcales</taxon>
        <taxon>Micrococcaceae</taxon>
        <taxon>Glutamicibacter</taxon>
    </lineage>
</organism>
<keyword evidence="2" id="KW-1185">Reference proteome</keyword>
<accession>A0ABS4XMG0</accession>
<dbReference type="RefSeq" id="WP_268240058.1">
    <property type="nucleotide sequence ID" value="NZ_BMPH01000005.1"/>
</dbReference>
<reference evidence="1 2" key="1">
    <citation type="submission" date="2021-03" db="EMBL/GenBank/DDBJ databases">
        <title>Sequencing the genomes of 1000 actinobacteria strains.</title>
        <authorList>
            <person name="Klenk H.-P."/>
        </authorList>
    </citation>
    <scope>NUCLEOTIDE SEQUENCE [LARGE SCALE GENOMIC DNA]</scope>
    <source>
        <strain evidence="1 2">DSM 20168</strain>
    </source>
</reference>
<dbReference type="Proteomes" id="UP001195422">
    <property type="component" value="Unassembled WGS sequence"/>
</dbReference>